<dbReference type="EMBL" id="BNBT01000056">
    <property type="protein sequence ID" value="GHE66247.1"/>
    <property type="molecule type" value="Genomic_DNA"/>
</dbReference>
<gene>
    <name evidence="1" type="ORF">GCM10018785_38800</name>
</gene>
<dbReference type="Gene3D" id="3.30.565.10">
    <property type="entry name" value="Histidine kinase-like ATPase, C-terminal domain"/>
    <property type="match status" value="1"/>
</dbReference>
<proteinExistence type="predicted"/>
<sequence length="176" mass="18555">MPLAVVNACPDRQVDDVPVFGVGSGPTPDDLAYSLTLPAAATSPAVARRTAAAALKAHGLDDVADAALQVVAELALCACRFAPDGEVYLCLRYRGGALRVLLYDGHPRHTNPRLAEVCDERRRASLTLMACVVRACAGDWGFGDAREPGGGARMWAVLPREGARAYGLPPSRRTCA</sequence>
<evidence type="ECO:0000313" key="2">
    <source>
        <dbReference type="Proteomes" id="UP000608024"/>
    </source>
</evidence>
<dbReference type="RefSeq" id="WP_229925762.1">
    <property type="nucleotide sequence ID" value="NZ_BNBT01000056.1"/>
</dbReference>
<evidence type="ECO:0000313" key="1">
    <source>
        <dbReference type="EMBL" id="GHE66247.1"/>
    </source>
</evidence>
<name>A0A918ZR29_9ACTN</name>
<reference evidence="1" key="1">
    <citation type="journal article" date="2014" name="Int. J. Syst. Evol. Microbiol.">
        <title>Complete genome sequence of Corynebacterium casei LMG S-19264T (=DSM 44701T), isolated from a smear-ripened cheese.</title>
        <authorList>
            <consortium name="US DOE Joint Genome Institute (JGI-PGF)"/>
            <person name="Walter F."/>
            <person name="Albersmeier A."/>
            <person name="Kalinowski J."/>
            <person name="Ruckert C."/>
        </authorList>
    </citation>
    <scope>NUCLEOTIDE SEQUENCE</scope>
    <source>
        <strain evidence="1">JCM 4784</strain>
    </source>
</reference>
<comment type="caution">
    <text evidence="1">The sequence shown here is derived from an EMBL/GenBank/DDBJ whole genome shotgun (WGS) entry which is preliminary data.</text>
</comment>
<organism evidence="1 2">
    <name type="scientific">Streptomyces longispororuber</name>
    <dbReference type="NCBI Taxonomy" id="68230"/>
    <lineage>
        <taxon>Bacteria</taxon>
        <taxon>Bacillati</taxon>
        <taxon>Actinomycetota</taxon>
        <taxon>Actinomycetes</taxon>
        <taxon>Kitasatosporales</taxon>
        <taxon>Streptomycetaceae</taxon>
        <taxon>Streptomyces</taxon>
    </lineage>
</organism>
<dbReference type="InterPro" id="IPR036890">
    <property type="entry name" value="HATPase_C_sf"/>
</dbReference>
<evidence type="ECO:0008006" key="3">
    <source>
        <dbReference type="Google" id="ProtNLM"/>
    </source>
</evidence>
<keyword evidence="2" id="KW-1185">Reference proteome</keyword>
<accession>A0A918ZR29</accession>
<reference evidence="1" key="2">
    <citation type="submission" date="2020-09" db="EMBL/GenBank/DDBJ databases">
        <authorList>
            <person name="Sun Q."/>
            <person name="Ohkuma M."/>
        </authorList>
    </citation>
    <scope>NUCLEOTIDE SEQUENCE</scope>
    <source>
        <strain evidence="1">JCM 4784</strain>
    </source>
</reference>
<dbReference type="AlphaFoldDB" id="A0A918ZR29"/>
<dbReference type="Proteomes" id="UP000608024">
    <property type="component" value="Unassembled WGS sequence"/>
</dbReference>
<protein>
    <recommendedName>
        <fullName evidence="3">Regulatory protein</fullName>
    </recommendedName>
</protein>